<feature type="chain" id="PRO_5045613192" evidence="5">
    <location>
        <begin position="42"/>
        <end position="470"/>
    </location>
</feature>
<dbReference type="InterPro" id="IPR050819">
    <property type="entry name" value="Tripeptidyl-peptidase_I"/>
</dbReference>
<evidence type="ECO:0000256" key="5">
    <source>
        <dbReference type="SAM" id="SignalP"/>
    </source>
</evidence>
<dbReference type="InterPro" id="IPR036852">
    <property type="entry name" value="Peptidase_S8/S53_dom_sf"/>
</dbReference>
<evidence type="ECO:0000256" key="3">
    <source>
        <dbReference type="ARBA" id="ARBA00022825"/>
    </source>
</evidence>
<dbReference type="PROSITE" id="PS51695">
    <property type="entry name" value="SEDOLISIN"/>
    <property type="match status" value="1"/>
</dbReference>
<dbReference type="Proteomes" id="UP001595765">
    <property type="component" value="Unassembled WGS sequence"/>
</dbReference>
<evidence type="ECO:0000259" key="6">
    <source>
        <dbReference type="PROSITE" id="PS51695"/>
    </source>
</evidence>
<accession>A0ABV8HQY5</accession>
<dbReference type="SUPFAM" id="SSF52743">
    <property type="entry name" value="Subtilisin-like"/>
    <property type="match status" value="1"/>
</dbReference>
<comment type="caution">
    <text evidence="7">The sequence shown here is derived from an EMBL/GenBank/DDBJ whole genome shotgun (WGS) entry which is preliminary data.</text>
</comment>
<evidence type="ECO:0000313" key="8">
    <source>
        <dbReference type="Proteomes" id="UP001595765"/>
    </source>
</evidence>
<dbReference type="PANTHER" id="PTHR14218:SF15">
    <property type="entry name" value="TRIPEPTIDYL-PEPTIDASE 1"/>
    <property type="match status" value="1"/>
</dbReference>
<keyword evidence="8" id="KW-1185">Reference proteome</keyword>
<evidence type="ECO:0000256" key="1">
    <source>
        <dbReference type="ARBA" id="ARBA00022670"/>
    </source>
</evidence>
<dbReference type="PANTHER" id="PTHR14218">
    <property type="entry name" value="PROTEASE S8 TRIPEPTIDYL PEPTIDASE I CLN2"/>
    <property type="match status" value="1"/>
</dbReference>
<evidence type="ECO:0000256" key="4">
    <source>
        <dbReference type="SAM" id="MobiDB-lite"/>
    </source>
</evidence>
<feature type="region of interest" description="Disordered" evidence="4">
    <location>
        <begin position="40"/>
        <end position="67"/>
    </location>
</feature>
<name>A0ABV8HQY5_9ACTN</name>
<dbReference type="PROSITE" id="PS00138">
    <property type="entry name" value="SUBTILASE_SER"/>
    <property type="match status" value="1"/>
</dbReference>
<reference evidence="8" key="1">
    <citation type="journal article" date="2019" name="Int. J. Syst. Evol. Microbiol.">
        <title>The Global Catalogue of Microorganisms (GCM) 10K type strain sequencing project: providing services to taxonomists for standard genome sequencing and annotation.</title>
        <authorList>
            <consortium name="The Broad Institute Genomics Platform"/>
            <consortium name="The Broad Institute Genome Sequencing Center for Infectious Disease"/>
            <person name="Wu L."/>
            <person name="Ma J."/>
        </authorList>
    </citation>
    <scope>NUCLEOTIDE SEQUENCE [LARGE SCALE GENOMIC DNA]</scope>
    <source>
        <strain evidence="8">CGMCC 4.7237</strain>
    </source>
</reference>
<keyword evidence="2" id="KW-0378">Hydrolase</keyword>
<dbReference type="Gene3D" id="3.40.50.200">
    <property type="entry name" value="Peptidase S8/S53 domain"/>
    <property type="match status" value="1"/>
</dbReference>
<dbReference type="InterPro" id="IPR023828">
    <property type="entry name" value="Peptidase_S8_Ser-AS"/>
</dbReference>
<keyword evidence="1" id="KW-0645">Protease</keyword>
<feature type="compositionally biased region" description="Low complexity" evidence="4">
    <location>
        <begin position="49"/>
        <end position="67"/>
    </location>
</feature>
<evidence type="ECO:0000256" key="2">
    <source>
        <dbReference type="ARBA" id="ARBA00022801"/>
    </source>
</evidence>
<feature type="domain" description="Peptidase S53" evidence="6">
    <location>
        <begin position="117"/>
        <end position="470"/>
    </location>
</feature>
<protein>
    <submittedName>
        <fullName evidence="7">Peptidase S8</fullName>
    </submittedName>
</protein>
<organism evidence="7 8">
    <name type="scientific">Streptomyces polygonati</name>
    <dbReference type="NCBI Taxonomy" id="1617087"/>
    <lineage>
        <taxon>Bacteria</taxon>
        <taxon>Bacillati</taxon>
        <taxon>Actinomycetota</taxon>
        <taxon>Actinomycetes</taxon>
        <taxon>Kitasatosporales</taxon>
        <taxon>Streptomycetaceae</taxon>
        <taxon>Streptomyces</taxon>
    </lineage>
</organism>
<keyword evidence="5" id="KW-0732">Signal</keyword>
<dbReference type="InterPro" id="IPR030400">
    <property type="entry name" value="Sedolisin_dom"/>
</dbReference>
<proteinExistence type="predicted"/>
<feature type="signal peptide" evidence="5">
    <location>
        <begin position="1"/>
        <end position="41"/>
    </location>
</feature>
<dbReference type="RefSeq" id="WP_386430376.1">
    <property type="nucleotide sequence ID" value="NZ_JBHSBB010000012.1"/>
</dbReference>
<evidence type="ECO:0000313" key="7">
    <source>
        <dbReference type="EMBL" id="MFC4033281.1"/>
    </source>
</evidence>
<gene>
    <name evidence="7" type="ORF">ACFO3J_17550</name>
</gene>
<dbReference type="EMBL" id="JBHSBB010000012">
    <property type="protein sequence ID" value="MFC4033281.1"/>
    <property type="molecule type" value="Genomic_DNA"/>
</dbReference>
<keyword evidence="3" id="KW-0720">Serine protease</keyword>
<sequence>MNDIRSIRAVRRSGQRSRRARGLAAAALAAASMALPTAAAAAPAPPPSHAADGAAGTTSAAGTANTGESVTALHQQIRAGSLLRSHGTAAVCPRCDARVVTTGVGDTTPLRAAAPAGYGPADLSQAYGLPAASKSTGTIAIIDAGVYGTLEHDLTAYRKKFGLPACTTASGCLTLKDYTGGAQPTPQPTGQGAFVEEEVAVETALDLDMASAACPSCHLLEISVPWQDAQDDNDVSTGDFAQAVNTAVASDASAVSISYGYSADVTNTRGSILAALNHKGVAIAASTGDSGFNGGVHQSWPSDLPSVISVGGVTLPATGDPTAWWSGGSGCETDFAAATGQPAAVTAACGHHRAAADVSADADPATGVSVYDTYAPSDHEPGKWLVVGGTSASAPYIAGLFVRAGHLARVNGPKSLYGAPAADFTDIVSGDNESYHLCADYSGVSASLCTAGPGWDGPTGLGMPHGLGAF</sequence>